<dbReference type="RefSeq" id="WP_103676061.1">
    <property type="nucleotide sequence ID" value="NZ_PQGD01000010.1"/>
</dbReference>
<reference evidence="3 4" key="1">
    <citation type="submission" date="2018-01" db="EMBL/GenBank/DDBJ databases">
        <title>Superficieibacter electus gen. nov., sp. nov., an extended-spectrum beta-lactamase possessing member of the Enterobacteriaceae family, isolated from intensive care unit surfaces.</title>
        <authorList>
            <person name="Potter R.F."/>
            <person name="D'Souza A.W."/>
        </authorList>
    </citation>
    <scope>NUCLEOTIDE SEQUENCE [LARGE SCALE GENOMIC DNA]</scope>
    <source>
        <strain evidence="2 4">BP-1</strain>
        <strain evidence="1 3">BP-2</strain>
    </source>
</reference>
<proteinExistence type="predicted"/>
<organism evidence="2 4">
    <name type="scientific">Superficieibacter electus</name>
    <dbReference type="NCBI Taxonomy" id="2022662"/>
    <lineage>
        <taxon>Bacteria</taxon>
        <taxon>Pseudomonadati</taxon>
        <taxon>Pseudomonadota</taxon>
        <taxon>Gammaproteobacteria</taxon>
        <taxon>Enterobacterales</taxon>
        <taxon>Enterobacteriaceae</taxon>
        <taxon>Superficieibacter</taxon>
    </lineage>
</organism>
<sequence>MGFPSPAQDYVERRMSAEAYCQIDNNSLVIETSSGYAVINRALRCQQRSTVLIQFHGHSQFAKLLGQAFITDDGDAIEGEALDEVNVIGVVTFFIHRTREDDCPVM</sequence>
<evidence type="ECO:0008006" key="5">
    <source>
        <dbReference type="Google" id="ProtNLM"/>
    </source>
</evidence>
<dbReference type="Proteomes" id="UP000247005">
    <property type="component" value="Unassembled WGS sequence"/>
</dbReference>
<accession>A0A2P5GP04</accession>
<name>A0A2P5GP04_9ENTR</name>
<dbReference type="Proteomes" id="UP000237073">
    <property type="component" value="Unassembled WGS sequence"/>
</dbReference>
<evidence type="ECO:0000313" key="3">
    <source>
        <dbReference type="Proteomes" id="UP000237073"/>
    </source>
</evidence>
<evidence type="ECO:0000313" key="4">
    <source>
        <dbReference type="Proteomes" id="UP000247005"/>
    </source>
</evidence>
<evidence type="ECO:0000313" key="1">
    <source>
        <dbReference type="EMBL" id="POP44915.1"/>
    </source>
</evidence>
<gene>
    <name evidence="2" type="ORF">CHU32_13600</name>
    <name evidence="1" type="ORF">CHU33_10675</name>
</gene>
<comment type="caution">
    <text evidence="2">The sequence shown here is derived from an EMBL/GenBank/DDBJ whole genome shotgun (WGS) entry which is preliminary data.</text>
</comment>
<dbReference type="AlphaFoldDB" id="A0A2P5GP04"/>
<keyword evidence="3" id="KW-1185">Reference proteome</keyword>
<dbReference type="EMBL" id="PQGE01000008">
    <property type="protein sequence ID" value="POP44915.1"/>
    <property type="molecule type" value="Genomic_DNA"/>
</dbReference>
<protein>
    <recommendedName>
        <fullName evidence="5">Peptidase S24/S26A/S26B/S26C domain-containing protein</fullName>
    </recommendedName>
</protein>
<dbReference type="EMBL" id="PQGD01000010">
    <property type="protein sequence ID" value="POP48302.1"/>
    <property type="molecule type" value="Genomic_DNA"/>
</dbReference>
<dbReference type="OrthoDB" id="6522656at2"/>
<evidence type="ECO:0000313" key="2">
    <source>
        <dbReference type="EMBL" id="POP48302.1"/>
    </source>
</evidence>